<dbReference type="Gene3D" id="1.10.1490.10">
    <property type="entry name" value="C-terminal domain of DFF45/ICAD (DFF-C domain)"/>
    <property type="match status" value="1"/>
</dbReference>
<comment type="caution">
    <text evidence="5">The sequence shown here is derived from an EMBL/GenBank/DDBJ whole genome shotgun (WGS) entry which is preliminary data.</text>
</comment>
<dbReference type="Proteomes" id="UP001374579">
    <property type="component" value="Unassembled WGS sequence"/>
</dbReference>
<dbReference type="SMART" id="SM00266">
    <property type="entry name" value="CAD"/>
    <property type="match status" value="1"/>
</dbReference>
<gene>
    <name evidence="5" type="ORF">V1264_011883</name>
</gene>
<keyword evidence="1 2" id="KW-0053">Apoptosis</keyword>
<organism evidence="5 6">
    <name type="scientific">Littorina saxatilis</name>
    <dbReference type="NCBI Taxonomy" id="31220"/>
    <lineage>
        <taxon>Eukaryota</taxon>
        <taxon>Metazoa</taxon>
        <taxon>Spiralia</taxon>
        <taxon>Lophotrochozoa</taxon>
        <taxon>Mollusca</taxon>
        <taxon>Gastropoda</taxon>
        <taxon>Caenogastropoda</taxon>
        <taxon>Littorinimorpha</taxon>
        <taxon>Littorinoidea</taxon>
        <taxon>Littorinidae</taxon>
        <taxon>Littorina</taxon>
    </lineage>
</organism>
<dbReference type="PROSITE" id="PS51135">
    <property type="entry name" value="CIDE_N"/>
    <property type="match status" value="1"/>
</dbReference>
<evidence type="ECO:0000256" key="2">
    <source>
        <dbReference type="PROSITE-ProRule" id="PRU00447"/>
    </source>
</evidence>
<dbReference type="SUPFAM" id="SSF81783">
    <property type="entry name" value="C-terminal domain of DFF45/ICAD (DFF-C domain)"/>
    <property type="match status" value="1"/>
</dbReference>
<evidence type="ECO:0000256" key="1">
    <source>
        <dbReference type="ARBA" id="ARBA00022703"/>
    </source>
</evidence>
<keyword evidence="6" id="KW-1185">Reference proteome</keyword>
<accession>A0AAN9BW01</accession>
<sequence>MSGFAGRPFKVWNADRSIKKSLMAANLAELIDKGRAKLGSPNGDVRVVLEADGTEVDEEDYFSFLNSDATLMLLTPSDKWRPAGLEETGGKDEPDTANQGSGLSLHAKQLLSHLKQDVTRIITFSDEDLQNLVGISAADLARELGETERYAHAVQDACQRHLDERQHTKEAVDLLRLYHEARKVSPYVDAPDGGAGKKRRHSPQPGQS</sequence>
<proteinExistence type="predicted"/>
<dbReference type="InterPro" id="IPR027296">
    <property type="entry name" value="DFF-C"/>
</dbReference>
<dbReference type="Gene3D" id="3.10.20.10">
    <property type="match status" value="1"/>
</dbReference>
<evidence type="ECO:0000313" key="5">
    <source>
        <dbReference type="EMBL" id="KAK7112424.1"/>
    </source>
</evidence>
<reference evidence="5 6" key="1">
    <citation type="submission" date="2024-02" db="EMBL/GenBank/DDBJ databases">
        <title>Chromosome-scale genome assembly of the rough periwinkle Littorina saxatilis.</title>
        <authorList>
            <person name="De Jode A."/>
            <person name="Faria R."/>
            <person name="Formenti G."/>
            <person name="Sims Y."/>
            <person name="Smith T.P."/>
            <person name="Tracey A."/>
            <person name="Wood J.M.D."/>
            <person name="Zagrodzka Z.B."/>
            <person name="Johannesson K."/>
            <person name="Butlin R.K."/>
            <person name="Leder E.H."/>
        </authorList>
    </citation>
    <scope>NUCLEOTIDE SEQUENCE [LARGE SCALE GENOMIC DNA]</scope>
    <source>
        <strain evidence="5">Snail1</strain>
        <tissue evidence="5">Muscle</tissue>
    </source>
</reference>
<feature type="region of interest" description="Disordered" evidence="3">
    <location>
        <begin position="82"/>
        <end position="101"/>
    </location>
</feature>
<name>A0AAN9BW01_9CAEN</name>
<dbReference type="GO" id="GO:0006915">
    <property type="term" value="P:apoptotic process"/>
    <property type="evidence" value="ECO:0007669"/>
    <property type="project" value="UniProtKB-UniRule"/>
</dbReference>
<protein>
    <recommendedName>
        <fullName evidence="4">CIDE-N domain-containing protein</fullName>
    </recommendedName>
</protein>
<evidence type="ECO:0000256" key="3">
    <source>
        <dbReference type="SAM" id="MobiDB-lite"/>
    </source>
</evidence>
<feature type="domain" description="CIDE-N" evidence="4">
    <location>
        <begin position="5"/>
        <end position="82"/>
    </location>
</feature>
<dbReference type="GO" id="GO:0042981">
    <property type="term" value="P:regulation of apoptotic process"/>
    <property type="evidence" value="ECO:0007669"/>
    <property type="project" value="TreeGrafter"/>
</dbReference>
<dbReference type="AlphaFoldDB" id="A0AAN9BW01"/>
<dbReference type="CDD" id="cd01615">
    <property type="entry name" value="CIDE_N"/>
    <property type="match status" value="1"/>
</dbReference>
<dbReference type="InterPro" id="IPR015121">
    <property type="entry name" value="DNA_fragmentation_mid_dom"/>
</dbReference>
<dbReference type="SUPFAM" id="SSF54277">
    <property type="entry name" value="CAD &amp; PB1 domains"/>
    <property type="match status" value="1"/>
</dbReference>
<dbReference type="PANTHER" id="PTHR12306">
    <property type="entry name" value="CELL DEATH ACTIVATOR CIDE"/>
    <property type="match status" value="1"/>
</dbReference>
<feature type="region of interest" description="Disordered" evidence="3">
    <location>
        <begin position="185"/>
        <end position="208"/>
    </location>
</feature>
<dbReference type="PANTHER" id="PTHR12306:SF15">
    <property type="entry name" value="DNAATION FACTOR-RELATED PROTEIN 1, ISOFORM B-RELATED"/>
    <property type="match status" value="1"/>
</dbReference>
<dbReference type="Pfam" id="PF09033">
    <property type="entry name" value="DFF-C"/>
    <property type="match status" value="1"/>
</dbReference>
<evidence type="ECO:0000259" key="4">
    <source>
        <dbReference type="PROSITE" id="PS51135"/>
    </source>
</evidence>
<dbReference type="InterPro" id="IPR003508">
    <property type="entry name" value="CIDE-N_dom"/>
</dbReference>
<evidence type="ECO:0000313" key="6">
    <source>
        <dbReference type="Proteomes" id="UP001374579"/>
    </source>
</evidence>
<dbReference type="EMBL" id="JBAMIC010000002">
    <property type="protein sequence ID" value="KAK7112424.1"/>
    <property type="molecule type" value="Genomic_DNA"/>
</dbReference>
<dbReference type="Pfam" id="PF02017">
    <property type="entry name" value="CIDE-N"/>
    <property type="match status" value="1"/>
</dbReference>